<organism evidence="2 3">
    <name type="scientific">Leersia perrieri</name>
    <dbReference type="NCBI Taxonomy" id="77586"/>
    <lineage>
        <taxon>Eukaryota</taxon>
        <taxon>Viridiplantae</taxon>
        <taxon>Streptophyta</taxon>
        <taxon>Embryophyta</taxon>
        <taxon>Tracheophyta</taxon>
        <taxon>Spermatophyta</taxon>
        <taxon>Magnoliopsida</taxon>
        <taxon>Liliopsida</taxon>
        <taxon>Poales</taxon>
        <taxon>Poaceae</taxon>
        <taxon>BOP clade</taxon>
        <taxon>Oryzoideae</taxon>
        <taxon>Oryzeae</taxon>
        <taxon>Oryzinae</taxon>
        <taxon>Leersia</taxon>
    </lineage>
</organism>
<proteinExistence type="predicted"/>
<keyword evidence="3" id="KW-1185">Reference proteome</keyword>
<sequence>MNVVELSTTLRLALITVFHIPSPTNIIFVFSLPTSTFSKYPPAFMYITYLVMLLFGAAATASLTVVKFPLPSLATTKSAAGKPPCCCCSRRRSVAVTHDGNPLRRTRP</sequence>
<accession>A0A0D9X2W5</accession>
<reference evidence="3" key="2">
    <citation type="submission" date="2013-12" db="EMBL/GenBank/DDBJ databases">
        <authorList>
            <person name="Yu Y."/>
            <person name="Lee S."/>
            <person name="de Baynast K."/>
            <person name="Wissotski M."/>
            <person name="Liu L."/>
            <person name="Talag J."/>
            <person name="Goicoechea J."/>
            <person name="Angelova A."/>
            <person name="Jetty R."/>
            <person name="Kudrna D."/>
            <person name="Golser W."/>
            <person name="Rivera L."/>
            <person name="Zhang J."/>
            <person name="Wing R."/>
        </authorList>
    </citation>
    <scope>NUCLEOTIDE SEQUENCE</scope>
</reference>
<feature type="transmembrane region" description="Helical" evidence="1">
    <location>
        <begin position="12"/>
        <end position="32"/>
    </location>
</feature>
<dbReference type="HOGENOM" id="CLU_2200741_0_0_1"/>
<keyword evidence="1" id="KW-1133">Transmembrane helix</keyword>
<dbReference type="EnsemblPlants" id="LPERR07G23020.5">
    <property type="protein sequence ID" value="LPERR07G23020.5"/>
    <property type="gene ID" value="LPERR07G23020"/>
</dbReference>
<keyword evidence="1" id="KW-0472">Membrane</keyword>
<keyword evidence="1" id="KW-0812">Transmembrane</keyword>
<dbReference type="Gramene" id="LPERR07G23020.5">
    <property type="protein sequence ID" value="LPERR07G23020.5"/>
    <property type="gene ID" value="LPERR07G23020"/>
</dbReference>
<evidence type="ECO:0000256" key="1">
    <source>
        <dbReference type="SAM" id="Phobius"/>
    </source>
</evidence>
<reference evidence="2 3" key="1">
    <citation type="submission" date="2012-08" db="EMBL/GenBank/DDBJ databases">
        <title>Oryza genome evolution.</title>
        <authorList>
            <person name="Wing R.A."/>
        </authorList>
    </citation>
    <scope>NUCLEOTIDE SEQUENCE</scope>
</reference>
<dbReference type="AlphaFoldDB" id="A0A0D9X2W5"/>
<protein>
    <submittedName>
        <fullName evidence="2">Uncharacterized protein</fullName>
    </submittedName>
</protein>
<evidence type="ECO:0000313" key="3">
    <source>
        <dbReference type="Proteomes" id="UP000032180"/>
    </source>
</evidence>
<reference evidence="2" key="3">
    <citation type="submission" date="2015-04" db="UniProtKB">
        <authorList>
            <consortium name="EnsemblPlants"/>
        </authorList>
    </citation>
    <scope>IDENTIFICATION</scope>
</reference>
<feature type="transmembrane region" description="Helical" evidence="1">
    <location>
        <begin position="44"/>
        <end position="66"/>
    </location>
</feature>
<name>A0A0D9X2W5_9ORYZ</name>
<evidence type="ECO:0000313" key="2">
    <source>
        <dbReference type="EnsemblPlants" id="LPERR07G23020.5"/>
    </source>
</evidence>
<dbReference type="Proteomes" id="UP000032180">
    <property type="component" value="Chromosome 7"/>
</dbReference>